<feature type="chain" id="PRO_5017709399" evidence="4">
    <location>
        <begin position="20"/>
        <end position="514"/>
    </location>
</feature>
<dbReference type="EMBL" id="QNUG01000019">
    <property type="protein sequence ID" value="REC70216.1"/>
    <property type="molecule type" value="Genomic_DNA"/>
</dbReference>
<protein>
    <submittedName>
        <fullName evidence="6">Peptidase M23</fullName>
    </submittedName>
</protein>
<dbReference type="PANTHER" id="PTHR21666:SF289">
    <property type="entry name" value="L-ALA--D-GLU ENDOPEPTIDASE"/>
    <property type="match status" value="1"/>
</dbReference>
<reference evidence="6 7" key="1">
    <citation type="journal article" date="2006" name="Int. J. Syst. Evol. Microbiol.">
        <title>Chryseobacterium hispanicum sp. nov., isolated from the drinking water distribution system of Sevilla, Spain.</title>
        <authorList>
            <person name="Gallego V."/>
            <person name="Garcia M.T."/>
            <person name="Ventosa A."/>
        </authorList>
    </citation>
    <scope>NUCLEOTIDE SEQUENCE [LARGE SCALE GENOMIC DNA]</scope>
    <source>
        <strain evidence="6 7">KCTC 22104</strain>
    </source>
</reference>
<dbReference type="CDD" id="cd12797">
    <property type="entry name" value="M23_peptidase"/>
    <property type="match status" value="1"/>
</dbReference>
<dbReference type="AlphaFoldDB" id="A0A3D9CWR5"/>
<evidence type="ECO:0000313" key="7">
    <source>
        <dbReference type="Proteomes" id="UP000256326"/>
    </source>
</evidence>
<dbReference type="Gene3D" id="6.10.250.3150">
    <property type="match status" value="1"/>
</dbReference>
<sequence>MIKKLSFFISIILFGSVFGQNPQKDKEVLQKQNADLKKQISSLNTTLSQTKKESKLSIAYLNAVNQKLTLREKVYNNTQKEKRYIEDDIYKRQLEINKNNRELEVLRKNYAEILVKAYKTKGVQNKVTFILSSKNMGEALTRIEYLKRYSEYQDKKAAEISNKANEIKKNIALKKRSVSEKDNLLVSQKKDLATIEIERQQKQDLLNEFKKNESKLTAELRQKQTQQKELQRQIANIIAEEIRLAKAKEEAEKKAEAERKRLAEIAAKKEKERIEAENRARIAAAEAERKRAEAEARKAAELSAKRAEEERKLVESNKTAERKAAAEKASREAAALAKEKADRLAAAKANEDAINKKNEDAKEAAEKKIMKSYDVGSTVGSNFADNKGKITFPVEKGSVTHRFGRQPHPVFKNIVEDNIGIKIAVSPGTKARCVFPGVVSSIQAINGTRTVVVKHGSYFTVYSNLASTLVKSGQQVSAGTPIGEIGSDFDDSITLDFQVWKGTDPVDPLGWVSY</sequence>
<organism evidence="6 7">
    <name type="scientific">Epilithonimonas hispanica</name>
    <dbReference type="NCBI Taxonomy" id="358687"/>
    <lineage>
        <taxon>Bacteria</taxon>
        <taxon>Pseudomonadati</taxon>
        <taxon>Bacteroidota</taxon>
        <taxon>Flavobacteriia</taxon>
        <taxon>Flavobacteriales</taxon>
        <taxon>Weeksellaceae</taxon>
        <taxon>Chryseobacterium group</taxon>
        <taxon>Epilithonimonas</taxon>
    </lineage>
</organism>
<keyword evidence="1 4" id="KW-0732">Signal</keyword>
<dbReference type="RefSeq" id="WP_116035241.1">
    <property type="nucleotide sequence ID" value="NZ_JBHLVV010000107.1"/>
</dbReference>
<comment type="caution">
    <text evidence="6">The sequence shown here is derived from an EMBL/GenBank/DDBJ whole genome shotgun (WGS) entry which is preliminary data.</text>
</comment>
<feature type="domain" description="M23ase beta-sheet core" evidence="5">
    <location>
        <begin position="419"/>
        <end position="508"/>
    </location>
</feature>
<dbReference type="OrthoDB" id="9815884at2"/>
<name>A0A3D9CWR5_9FLAO</name>
<dbReference type="Proteomes" id="UP000256326">
    <property type="component" value="Unassembled WGS sequence"/>
</dbReference>
<dbReference type="Gene3D" id="2.70.70.10">
    <property type="entry name" value="Glucose Permease (Domain IIA)"/>
    <property type="match status" value="1"/>
</dbReference>
<evidence type="ECO:0000256" key="1">
    <source>
        <dbReference type="ARBA" id="ARBA00022729"/>
    </source>
</evidence>
<keyword evidence="2" id="KW-0175">Coiled coil</keyword>
<evidence type="ECO:0000313" key="6">
    <source>
        <dbReference type="EMBL" id="REC70216.1"/>
    </source>
</evidence>
<dbReference type="GO" id="GO:0004222">
    <property type="term" value="F:metalloendopeptidase activity"/>
    <property type="evidence" value="ECO:0007669"/>
    <property type="project" value="TreeGrafter"/>
</dbReference>
<dbReference type="InterPro" id="IPR016047">
    <property type="entry name" value="M23ase_b-sheet_dom"/>
</dbReference>
<dbReference type="PANTHER" id="PTHR21666">
    <property type="entry name" value="PEPTIDASE-RELATED"/>
    <property type="match status" value="1"/>
</dbReference>
<feature type="signal peptide" evidence="4">
    <location>
        <begin position="1"/>
        <end position="19"/>
    </location>
</feature>
<gene>
    <name evidence="6" type="ORF">DRF58_10415</name>
</gene>
<dbReference type="InterPro" id="IPR050570">
    <property type="entry name" value="Cell_wall_metabolism_enzyme"/>
</dbReference>
<evidence type="ECO:0000256" key="3">
    <source>
        <dbReference type="SAM" id="MobiDB-lite"/>
    </source>
</evidence>
<feature type="coiled-coil region" evidence="2">
    <location>
        <begin position="26"/>
        <end position="53"/>
    </location>
</feature>
<keyword evidence="7" id="KW-1185">Reference proteome</keyword>
<dbReference type="InterPro" id="IPR011055">
    <property type="entry name" value="Dup_hybrid_motif"/>
</dbReference>
<dbReference type="SUPFAM" id="SSF51261">
    <property type="entry name" value="Duplicated hybrid motif"/>
    <property type="match status" value="1"/>
</dbReference>
<evidence type="ECO:0000256" key="4">
    <source>
        <dbReference type="SAM" id="SignalP"/>
    </source>
</evidence>
<evidence type="ECO:0000259" key="5">
    <source>
        <dbReference type="Pfam" id="PF01551"/>
    </source>
</evidence>
<dbReference type="Pfam" id="PF01551">
    <property type="entry name" value="Peptidase_M23"/>
    <property type="match status" value="1"/>
</dbReference>
<evidence type="ECO:0000256" key="2">
    <source>
        <dbReference type="SAM" id="Coils"/>
    </source>
</evidence>
<feature type="region of interest" description="Disordered" evidence="3">
    <location>
        <begin position="302"/>
        <end position="327"/>
    </location>
</feature>
<proteinExistence type="predicted"/>
<accession>A0A3D9CWR5</accession>